<keyword evidence="1" id="KW-0472">Membrane</keyword>
<dbReference type="HOGENOM" id="CLU_209233_0_0_5"/>
<dbReference type="EMBL" id="CP003740">
    <property type="protein sequence ID" value="AGI67730.1"/>
    <property type="molecule type" value="Genomic_DNA"/>
</dbReference>
<proteinExistence type="predicted"/>
<dbReference type="KEGG" id="oat:OAN307_c20980"/>
<keyword evidence="3" id="KW-1185">Reference proteome</keyword>
<feature type="transmembrane region" description="Helical" evidence="1">
    <location>
        <begin position="27"/>
        <end position="47"/>
    </location>
</feature>
<gene>
    <name evidence="2" type="ORF">OAN307_c20980</name>
</gene>
<organism evidence="2 3">
    <name type="scientific">Octadecabacter antarcticus 307</name>
    <dbReference type="NCBI Taxonomy" id="391626"/>
    <lineage>
        <taxon>Bacteria</taxon>
        <taxon>Pseudomonadati</taxon>
        <taxon>Pseudomonadota</taxon>
        <taxon>Alphaproteobacteria</taxon>
        <taxon>Rhodobacterales</taxon>
        <taxon>Roseobacteraceae</taxon>
        <taxon>Octadecabacter</taxon>
    </lineage>
</organism>
<dbReference type="Proteomes" id="UP000005307">
    <property type="component" value="Chromosome"/>
</dbReference>
<evidence type="ECO:0000256" key="1">
    <source>
        <dbReference type="SAM" id="Phobius"/>
    </source>
</evidence>
<evidence type="ECO:0000313" key="2">
    <source>
        <dbReference type="EMBL" id="AGI67730.1"/>
    </source>
</evidence>
<keyword evidence="1" id="KW-0812">Transmembrane</keyword>
<protein>
    <submittedName>
        <fullName evidence="2">Uncharacterized protein</fullName>
    </submittedName>
</protein>
<sequence>MGWYIVFGVLFVVPLWQMVPNYRLPQWAALIALIPFGIFVLLWVMAFRDKITIPGIDK</sequence>
<dbReference type="RefSeq" id="WP_015499753.1">
    <property type="nucleotide sequence ID" value="NC_020911.1"/>
</dbReference>
<keyword evidence="1" id="KW-1133">Transmembrane helix</keyword>
<dbReference type="AlphaFoldDB" id="M9RD17"/>
<reference evidence="2 3" key="1">
    <citation type="journal article" date="2013" name="PLoS ONE">
        <title>Poles Apart: Arctic and Antarctic Octadecabacter strains Share High Genome Plasticity and a New Type of Xanthorhodopsin.</title>
        <authorList>
            <person name="Vollmers J."/>
            <person name="Voget S."/>
            <person name="Dietrich S."/>
            <person name="Gollnow K."/>
            <person name="Smits M."/>
            <person name="Meyer K."/>
            <person name="Brinkhoff T."/>
            <person name="Simon M."/>
            <person name="Daniel R."/>
        </authorList>
    </citation>
    <scope>NUCLEOTIDE SEQUENCE [LARGE SCALE GENOMIC DNA]</scope>
    <source>
        <strain evidence="2 3">307</strain>
    </source>
</reference>
<dbReference type="STRING" id="391626.OAN307_c20980"/>
<accession>M9RD17</accession>
<evidence type="ECO:0000313" key="3">
    <source>
        <dbReference type="Proteomes" id="UP000005307"/>
    </source>
</evidence>
<name>M9RD17_9RHOB</name>